<dbReference type="KEGG" id="tva:5465331"/>
<gene>
    <name evidence="1" type="ORF">TVAG_178450</name>
</gene>
<dbReference type="Proteomes" id="UP000001542">
    <property type="component" value="Unassembled WGS sequence"/>
</dbReference>
<reference evidence="1" key="2">
    <citation type="journal article" date="2007" name="Science">
        <title>Draft genome sequence of the sexually transmitted pathogen Trichomonas vaginalis.</title>
        <authorList>
            <person name="Carlton J.M."/>
            <person name="Hirt R.P."/>
            <person name="Silva J.C."/>
            <person name="Delcher A.L."/>
            <person name="Schatz M."/>
            <person name="Zhao Q."/>
            <person name="Wortman J.R."/>
            <person name="Bidwell S.L."/>
            <person name="Alsmark U.C.M."/>
            <person name="Besteiro S."/>
            <person name="Sicheritz-Ponten T."/>
            <person name="Noel C.J."/>
            <person name="Dacks J.B."/>
            <person name="Foster P.G."/>
            <person name="Simillion C."/>
            <person name="Van de Peer Y."/>
            <person name="Miranda-Saavedra D."/>
            <person name="Barton G.J."/>
            <person name="Westrop G.D."/>
            <person name="Mueller S."/>
            <person name="Dessi D."/>
            <person name="Fiori P.L."/>
            <person name="Ren Q."/>
            <person name="Paulsen I."/>
            <person name="Zhang H."/>
            <person name="Bastida-Corcuera F.D."/>
            <person name="Simoes-Barbosa A."/>
            <person name="Brown M.T."/>
            <person name="Hayes R.D."/>
            <person name="Mukherjee M."/>
            <person name="Okumura C.Y."/>
            <person name="Schneider R."/>
            <person name="Smith A.J."/>
            <person name="Vanacova S."/>
            <person name="Villalvazo M."/>
            <person name="Haas B.J."/>
            <person name="Pertea M."/>
            <person name="Feldblyum T.V."/>
            <person name="Utterback T.R."/>
            <person name="Shu C.L."/>
            <person name="Osoegawa K."/>
            <person name="de Jong P.J."/>
            <person name="Hrdy I."/>
            <person name="Horvathova L."/>
            <person name="Zubacova Z."/>
            <person name="Dolezal P."/>
            <person name="Malik S.B."/>
            <person name="Logsdon J.M. Jr."/>
            <person name="Henze K."/>
            <person name="Gupta A."/>
            <person name="Wang C.C."/>
            <person name="Dunne R.L."/>
            <person name="Upcroft J.A."/>
            <person name="Upcroft P."/>
            <person name="White O."/>
            <person name="Salzberg S.L."/>
            <person name="Tang P."/>
            <person name="Chiu C.-H."/>
            <person name="Lee Y.-S."/>
            <person name="Embley T.M."/>
            <person name="Coombs G.H."/>
            <person name="Mottram J.C."/>
            <person name="Tachezy J."/>
            <person name="Fraser-Liggett C.M."/>
            <person name="Johnson P.J."/>
        </authorList>
    </citation>
    <scope>NUCLEOTIDE SEQUENCE [LARGE SCALE GENOMIC DNA]</scope>
    <source>
        <strain evidence="1">G3</strain>
    </source>
</reference>
<dbReference type="RefSeq" id="XP_001580787.1">
    <property type="nucleotide sequence ID" value="XM_001580737.1"/>
</dbReference>
<sequence length="947" mass="109196">MHIEELKRVKNSIGKKEFQKLLLKYNGNKKIEKMKIRYENDESSESGLEDNDIKGSALSQEEYDDLLSKLQKNEEWLKFVNSQNQKKPSKRKRKIKDSTYKPDVKTCYHSAAAKQEFPIHEDKIGMSDFPIVCDYTKTNQVKKPKTTAAVIKYQTRQDHFALTRNSQQVFNSALIQQFHIQNLLNFSNFILYDKKSINYDSVFVIRNVLNLLNQESKNLIGLQKQFLENFSKYDAYANLMSSSNKKSSNHKQSTHDKQIASDVSAITLPAPATLSQENSIQTNSIGTIFGEVDEGPVPCGINENDDSLLEKILPNDNESYRNQSDSLGMIFGEVDEGPVPCGINENDNKIIESHVKDQILLKADVQSSIMDNPILFGNTQCLKDNKGRKFINLNLRLNETQLASLIVQPDTNETDILKQEIELKTQSFLPQLFVYMDPTEKKQHDSDNEMLLVTFSTEIHKYIAAFKASIPEDKHNTRAYKLISEIEAVINRDFKDVYDIKNLLITYYNTKSHSAITRMSNPEEFMQRSDKLFNEDLHMQFFDPLFKALDYSYFIAINSSCKNIACKKTPPYLVIDVDCLRIDLYRFWRIEGSPYEYRISAIVAHSTNHFYIYICTDHYHPFTCKWILIDADKYYTLTFDEIAIIINNRKCPLSGHDQAMHGQVGMLFYKRILNTEFLQFNGLKSCVYLNRFLPKLTSIINAYHPNPSEICLYLMHILEQDDIIYLIGKIKSSANNQYSTIVISVKNQVYKLDFIPKSKFDECAQEIRDLAGQNLSNLELKSKKNPFKLFSQNDMLEVISVELTNNTNQNFLASGNHYSAVIGRSQTLYDNFYKQHHLSTAKWVKIKANGQLEVDLHNMSSQDIFEPLDIDETPTFTIATFVVSFTNEGEALMITLSVQKGYNIISNIYDTCETITYAVSSKNIQMPNLYIDNSEKKNAQSIFRRFH</sequence>
<protein>
    <submittedName>
        <fullName evidence="1">Uncharacterized protein</fullName>
    </submittedName>
</protein>
<name>A2DIJ7_TRIV3</name>
<dbReference type="EMBL" id="DS113204">
    <property type="protein sequence ID" value="EAY19801.1"/>
    <property type="molecule type" value="Genomic_DNA"/>
</dbReference>
<dbReference type="VEuPathDB" id="TrichDB:TVAG_178450"/>
<dbReference type="VEuPathDB" id="TrichDB:TVAGG3_0602440"/>
<proteinExistence type="predicted"/>
<evidence type="ECO:0000313" key="2">
    <source>
        <dbReference type="Proteomes" id="UP000001542"/>
    </source>
</evidence>
<organism evidence="1 2">
    <name type="scientific">Trichomonas vaginalis (strain ATCC PRA-98 / G3)</name>
    <dbReference type="NCBI Taxonomy" id="412133"/>
    <lineage>
        <taxon>Eukaryota</taxon>
        <taxon>Metamonada</taxon>
        <taxon>Parabasalia</taxon>
        <taxon>Trichomonadida</taxon>
        <taxon>Trichomonadidae</taxon>
        <taxon>Trichomonas</taxon>
    </lineage>
</organism>
<accession>A2DIJ7</accession>
<evidence type="ECO:0000313" key="1">
    <source>
        <dbReference type="EMBL" id="EAY19801.1"/>
    </source>
</evidence>
<dbReference type="AlphaFoldDB" id="A2DIJ7"/>
<dbReference type="InParanoid" id="A2DIJ7"/>
<reference evidence="1" key="1">
    <citation type="submission" date="2006-10" db="EMBL/GenBank/DDBJ databases">
        <authorList>
            <person name="Amadeo P."/>
            <person name="Zhao Q."/>
            <person name="Wortman J."/>
            <person name="Fraser-Liggett C."/>
            <person name="Carlton J."/>
        </authorList>
    </citation>
    <scope>NUCLEOTIDE SEQUENCE</scope>
    <source>
        <strain evidence="1">G3</strain>
    </source>
</reference>
<keyword evidence="2" id="KW-1185">Reference proteome</keyword>